<dbReference type="PANTHER" id="PTHR38591:SF1">
    <property type="entry name" value="BLL1000 PROTEIN"/>
    <property type="match status" value="1"/>
</dbReference>
<comment type="caution">
    <text evidence="3">The sequence shown here is derived from an EMBL/GenBank/DDBJ whole genome shotgun (WGS) entry which is preliminary data.</text>
</comment>
<feature type="signal peptide" evidence="1">
    <location>
        <begin position="1"/>
        <end position="26"/>
    </location>
</feature>
<dbReference type="EMBL" id="JAUHHC010000002">
    <property type="protein sequence ID" value="MDN3920606.1"/>
    <property type="molecule type" value="Genomic_DNA"/>
</dbReference>
<dbReference type="Gene3D" id="2.40.370.10">
    <property type="entry name" value="AttH-like domain"/>
    <property type="match status" value="2"/>
</dbReference>
<organism evidence="3 4">
    <name type="scientific">Roseateles violae</name>
    <dbReference type="NCBI Taxonomy" id="3058042"/>
    <lineage>
        <taxon>Bacteria</taxon>
        <taxon>Pseudomonadati</taxon>
        <taxon>Pseudomonadota</taxon>
        <taxon>Betaproteobacteria</taxon>
        <taxon>Burkholderiales</taxon>
        <taxon>Sphaerotilaceae</taxon>
        <taxon>Roseateles</taxon>
    </lineage>
</organism>
<dbReference type="InterPro" id="IPR023374">
    <property type="entry name" value="AttH-like_dom_sf"/>
</dbReference>
<keyword evidence="4" id="KW-1185">Reference proteome</keyword>
<dbReference type="PANTHER" id="PTHR38591">
    <property type="entry name" value="HYDROLASE"/>
    <property type="match status" value="1"/>
</dbReference>
<gene>
    <name evidence="3" type="ORF">QWJ38_09980</name>
</gene>
<accession>A0ABT8DQI1</accession>
<evidence type="ECO:0000313" key="3">
    <source>
        <dbReference type="EMBL" id="MDN3920606.1"/>
    </source>
</evidence>
<evidence type="ECO:0000259" key="2">
    <source>
        <dbReference type="Pfam" id="PF07143"/>
    </source>
</evidence>
<feature type="domain" description="AttH" evidence="2">
    <location>
        <begin position="46"/>
        <end position="219"/>
    </location>
</feature>
<evidence type="ECO:0000313" key="4">
    <source>
        <dbReference type="Proteomes" id="UP001228044"/>
    </source>
</evidence>
<protein>
    <submittedName>
        <fullName evidence="3">Carotenoid 1,2-hydratase</fullName>
    </submittedName>
</protein>
<dbReference type="SUPFAM" id="SSF159245">
    <property type="entry name" value="AttH-like"/>
    <property type="match status" value="1"/>
</dbReference>
<dbReference type="RefSeq" id="WP_290358897.1">
    <property type="nucleotide sequence ID" value="NZ_JAUHHC010000002.1"/>
</dbReference>
<feature type="chain" id="PRO_5046234236" evidence="1">
    <location>
        <begin position="27"/>
        <end position="363"/>
    </location>
</feature>
<dbReference type="InterPro" id="IPR010791">
    <property type="entry name" value="AttH_dom"/>
</dbReference>
<dbReference type="PROSITE" id="PS51318">
    <property type="entry name" value="TAT"/>
    <property type="match status" value="1"/>
</dbReference>
<reference evidence="3 4" key="1">
    <citation type="submission" date="2023-06" db="EMBL/GenBank/DDBJ databases">
        <title>Pelomonas sp. PFR6 16S ribosomal RNA gene Genome sequencing and assembly.</title>
        <authorList>
            <person name="Woo H."/>
        </authorList>
    </citation>
    <scope>NUCLEOTIDE SEQUENCE [LARGE SCALE GENOMIC DNA]</scope>
    <source>
        <strain evidence="3 4">PFR6</strain>
    </source>
</reference>
<dbReference type="Pfam" id="PF17186">
    <property type="entry name" value="Lipocalin_9"/>
    <property type="match status" value="1"/>
</dbReference>
<dbReference type="Pfam" id="PF07143">
    <property type="entry name" value="CrtC"/>
    <property type="match status" value="1"/>
</dbReference>
<dbReference type="Proteomes" id="UP001228044">
    <property type="component" value="Unassembled WGS sequence"/>
</dbReference>
<evidence type="ECO:0000256" key="1">
    <source>
        <dbReference type="SAM" id="SignalP"/>
    </source>
</evidence>
<name>A0ABT8DQI1_9BURK</name>
<proteinExistence type="predicted"/>
<sequence>MMTFKRRALLQAAGLLGLLPRTAAAAAEAGLRFPRDFGAHPASRLEWWYLTGLLAAPGAEARPRWGYQLTFFRLRGPAPDDHPSRLAARQLLLAHVALSDLDGRRLLHEQRLARALPGLAEASEQDCAVNIRDWSLRREGDVYLARFDLAATELELRLQTTQPVLLQGQAGISRKGPRPEQFSRYYSQVQLRSQGTLRRERGAVQALQGRSWLDHEWSDQLLGEAQASERAVGWDWAGINLDDGGALTIFQLRRADGSRLWAGGSWRRPDGRTEDFAPEQLRLRPLRHWRSPLSGADYPLEWALDTPLGALRLAALFDAQEIDARGSTGMRYWEGAAALRSAEGRPLGQGYLELTGYAGKLSF</sequence>
<dbReference type="InterPro" id="IPR006311">
    <property type="entry name" value="TAT_signal"/>
</dbReference>
<keyword evidence="1" id="KW-0732">Signal</keyword>